<accession>A0AAD5U334</accession>
<comment type="caution">
    <text evidence="4">The sequence shown here is derived from an EMBL/GenBank/DDBJ whole genome shotgun (WGS) entry which is preliminary data.</text>
</comment>
<keyword evidence="3" id="KW-0067">ATP-binding</keyword>
<dbReference type="EMBL" id="JADGJW010000174">
    <property type="protein sequence ID" value="KAJ3222469.1"/>
    <property type="molecule type" value="Genomic_DNA"/>
</dbReference>
<dbReference type="Pfam" id="PF03133">
    <property type="entry name" value="TTL"/>
    <property type="match status" value="1"/>
</dbReference>
<dbReference type="InterPro" id="IPR004344">
    <property type="entry name" value="TTL/TTLL_fam"/>
</dbReference>
<keyword evidence="2" id="KW-0547">Nucleotide-binding</keyword>
<keyword evidence="1" id="KW-0436">Ligase</keyword>
<dbReference type="GO" id="GO:0005524">
    <property type="term" value="F:ATP binding"/>
    <property type="evidence" value="ECO:0007669"/>
    <property type="project" value="UniProtKB-KW"/>
</dbReference>
<dbReference type="GO" id="GO:0070740">
    <property type="term" value="F:tubulin-glutamic acid ligase activity"/>
    <property type="evidence" value="ECO:0007669"/>
    <property type="project" value="TreeGrafter"/>
</dbReference>
<gene>
    <name evidence="4" type="primary">TTLL2</name>
    <name evidence="4" type="ORF">HK099_002275</name>
</gene>
<organism evidence="4 5">
    <name type="scientific">Clydaea vesicula</name>
    <dbReference type="NCBI Taxonomy" id="447962"/>
    <lineage>
        <taxon>Eukaryota</taxon>
        <taxon>Fungi</taxon>
        <taxon>Fungi incertae sedis</taxon>
        <taxon>Chytridiomycota</taxon>
        <taxon>Chytridiomycota incertae sedis</taxon>
        <taxon>Chytridiomycetes</taxon>
        <taxon>Lobulomycetales</taxon>
        <taxon>Lobulomycetaceae</taxon>
        <taxon>Clydaea</taxon>
    </lineage>
</organism>
<dbReference type="AlphaFoldDB" id="A0AAD5U334"/>
<dbReference type="PANTHER" id="PTHR12241:SF118">
    <property type="entry name" value="TUBULIN POLYGLUTAMYLASE TTLL2-RELATED"/>
    <property type="match status" value="1"/>
</dbReference>
<evidence type="ECO:0000256" key="1">
    <source>
        <dbReference type="ARBA" id="ARBA00022598"/>
    </source>
</evidence>
<dbReference type="SUPFAM" id="SSF56059">
    <property type="entry name" value="Glutathione synthetase ATP-binding domain-like"/>
    <property type="match status" value="1"/>
</dbReference>
<name>A0AAD5U334_9FUNG</name>
<dbReference type="GO" id="GO:0000226">
    <property type="term" value="P:microtubule cytoskeleton organization"/>
    <property type="evidence" value="ECO:0007669"/>
    <property type="project" value="TreeGrafter"/>
</dbReference>
<reference evidence="4" key="1">
    <citation type="submission" date="2020-05" db="EMBL/GenBank/DDBJ databases">
        <title>Phylogenomic resolution of chytrid fungi.</title>
        <authorList>
            <person name="Stajich J.E."/>
            <person name="Amses K."/>
            <person name="Simmons R."/>
            <person name="Seto K."/>
            <person name="Myers J."/>
            <person name="Bonds A."/>
            <person name="Quandt C.A."/>
            <person name="Barry K."/>
            <person name="Liu P."/>
            <person name="Grigoriev I."/>
            <person name="Longcore J.E."/>
            <person name="James T.Y."/>
        </authorList>
    </citation>
    <scope>NUCLEOTIDE SEQUENCE</scope>
    <source>
        <strain evidence="4">JEL0476</strain>
    </source>
</reference>
<protein>
    <submittedName>
        <fullName evidence="4">Tubulin polyglutamylase ttll2</fullName>
    </submittedName>
</protein>
<dbReference type="PROSITE" id="PS51221">
    <property type="entry name" value="TTL"/>
    <property type="match status" value="1"/>
</dbReference>
<evidence type="ECO:0000256" key="3">
    <source>
        <dbReference type="ARBA" id="ARBA00022840"/>
    </source>
</evidence>
<dbReference type="GO" id="GO:0015631">
    <property type="term" value="F:tubulin binding"/>
    <property type="evidence" value="ECO:0007669"/>
    <property type="project" value="TreeGrafter"/>
</dbReference>
<evidence type="ECO:0000256" key="2">
    <source>
        <dbReference type="ARBA" id="ARBA00022741"/>
    </source>
</evidence>
<dbReference type="Proteomes" id="UP001211065">
    <property type="component" value="Unassembled WGS sequence"/>
</dbReference>
<keyword evidence="5" id="KW-1185">Reference proteome</keyword>
<evidence type="ECO:0000313" key="5">
    <source>
        <dbReference type="Proteomes" id="UP001211065"/>
    </source>
</evidence>
<dbReference type="Gene3D" id="3.30.470.20">
    <property type="entry name" value="ATP-grasp fold, B domain"/>
    <property type="match status" value="1"/>
</dbReference>
<evidence type="ECO:0000313" key="4">
    <source>
        <dbReference type="EMBL" id="KAJ3222469.1"/>
    </source>
</evidence>
<dbReference type="PANTHER" id="PTHR12241">
    <property type="entry name" value="TUBULIN POLYGLUTAMYLASE"/>
    <property type="match status" value="1"/>
</dbReference>
<sequence length="291" mass="33363">MSRGRGIFLVKDLKDCIYDTNAIIQVYIERPFYVVVRSFNPLVVYIYNEGMARFATNKYNTTDIKDVFSHLTNTSINKFSPTLQNEKEEIGPGCKWTLNTLNSFLKLKGINFDEIFKKIKAIILYTIIPITNDVILHSYSCFELFGFDIIIDQNLKPCLLEVNLSPALSVDSSIDIEVKKPLLSDIISMMNYTESDGDLAFVAEENLHVKNSSSISLTQIFFKLNKRKNSASSTKTKEQNAKERNSFNFASEVGKFEMIYPFNELTKKHSNLKVGQPVTREILQQIRKKYS</sequence>
<proteinExistence type="predicted"/>
<dbReference type="GO" id="GO:0036064">
    <property type="term" value="C:ciliary basal body"/>
    <property type="evidence" value="ECO:0007669"/>
    <property type="project" value="TreeGrafter"/>
</dbReference>